<accession>A0A317PW08</accession>
<organism evidence="1 2">
    <name type="scientific">Pseudidiomarina maritima</name>
    <dbReference type="NCBI Taxonomy" id="519453"/>
    <lineage>
        <taxon>Bacteria</taxon>
        <taxon>Pseudomonadati</taxon>
        <taxon>Pseudomonadota</taxon>
        <taxon>Gammaproteobacteria</taxon>
        <taxon>Alteromonadales</taxon>
        <taxon>Idiomarinaceae</taxon>
        <taxon>Pseudidiomarina</taxon>
    </lineage>
</organism>
<keyword evidence="2" id="KW-1185">Reference proteome</keyword>
<evidence type="ECO:0000313" key="2">
    <source>
        <dbReference type="Proteomes" id="UP000246964"/>
    </source>
</evidence>
<sequence length="99" mass="11598">MHRFIIYKIYSNDTFLSDVSDDDYDRVSFSYKVETTVKLRFIPPIGLTVKLTQTDFTVDSLTFDVLDDCFYVFDIVDLVDHEVARKLVSNHLNDGWHLV</sequence>
<name>A0A317PW08_9GAMM</name>
<proteinExistence type="predicted"/>
<dbReference type="Proteomes" id="UP000246964">
    <property type="component" value="Unassembled WGS sequence"/>
</dbReference>
<dbReference type="AlphaFoldDB" id="A0A317PW08"/>
<evidence type="ECO:0000313" key="1">
    <source>
        <dbReference type="EMBL" id="PWW06849.1"/>
    </source>
</evidence>
<gene>
    <name evidence="1" type="ORF">DET45_1291</name>
</gene>
<reference evidence="1 2" key="1">
    <citation type="submission" date="2018-05" db="EMBL/GenBank/DDBJ databases">
        <title>Freshwater and sediment microbial communities from various areas in North America, analyzing microbe dynamics in response to fracking.</title>
        <authorList>
            <person name="Lamendella R."/>
        </authorList>
    </citation>
    <scope>NUCLEOTIDE SEQUENCE [LARGE SCALE GENOMIC DNA]</scope>
    <source>
        <strain evidence="1 2">125B1</strain>
    </source>
</reference>
<comment type="caution">
    <text evidence="1">The sequence shown here is derived from an EMBL/GenBank/DDBJ whole genome shotgun (WGS) entry which is preliminary data.</text>
</comment>
<protein>
    <submittedName>
        <fullName evidence="1">Uncharacterized protein</fullName>
    </submittedName>
</protein>
<dbReference type="EMBL" id="QGTT01000029">
    <property type="protein sequence ID" value="PWW06849.1"/>
    <property type="molecule type" value="Genomic_DNA"/>
</dbReference>